<keyword evidence="6 10" id="KW-1133">Transmembrane helix</keyword>
<evidence type="ECO:0000313" key="11">
    <source>
        <dbReference type="EMBL" id="CAL1542532.1"/>
    </source>
</evidence>
<keyword evidence="8" id="KW-0675">Receptor</keyword>
<keyword evidence="2" id="KW-0433">Leucine-rich repeat</keyword>
<evidence type="ECO:0000256" key="10">
    <source>
        <dbReference type="SAM" id="Phobius"/>
    </source>
</evidence>
<dbReference type="InterPro" id="IPR032675">
    <property type="entry name" value="LRR_dom_sf"/>
</dbReference>
<evidence type="ECO:0000256" key="6">
    <source>
        <dbReference type="ARBA" id="ARBA00022989"/>
    </source>
</evidence>
<evidence type="ECO:0000256" key="8">
    <source>
        <dbReference type="ARBA" id="ARBA00023170"/>
    </source>
</evidence>
<comment type="subcellular location">
    <subcellularLocation>
        <location evidence="1">Membrane</location>
        <topology evidence="1">Single-pass membrane protein</topology>
    </subcellularLocation>
</comment>
<evidence type="ECO:0000313" key="12">
    <source>
        <dbReference type="Proteomes" id="UP001497497"/>
    </source>
</evidence>
<dbReference type="GO" id="GO:0038023">
    <property type="term" value="F:signaling receptor activity"/>
    <property type="evidence" value="ECO:0007669"/>
    <property type="project" value="TreeGrafter"/>
</dbReference>
<dbReference type="AlphaFoldDB" id="A0AAV2I784"/>
<accession>A0AAV2I784</accession>
<evidence type="ECO:0000256" key="3">
    <source>
        <dbReference type="ARBA" id="ARBA00022692"/>
    </source>
</evidence>
<dbReference type="GO" id="GO:0007165">
    <property type="term" value="P:signal transduction"/>
    <property type="evidence" value="ECO:0007669"/>
    <property type="project" value="TreeGrafter"/>
</dbReference>
<keyword evidence="9" id="KW-0325">Glycoprotein</keyword>
<dbReference type="EMBL" id="CAXITT010000490">
    <property type="protein sequence ID" value="CAL1542532.1"/>
    <property type="molecule type" value="Genomic_DNA"/>
</dbReference>
<dbReference type="InterPro" id="IPR001611">
    <property type="entry name" value="Leu-rich_rpt"/>
</dbReference>
<proteinExistence type="predicted"/>
<dbReference type="SUPFAM" id="SSF52058">
    <property type="entry name" value="L domain-like"/>
    <property type="match status" value="1"/>
</dbReference>
<dbReference type="Gene3D" id="3.40.50.10140">
    <property type="entry name" value="Toll/interleukin-1 receptor homology (TIR) domain"/>
    <property type="match status" value="1"/>
</dbReference>
<dbReference type="InterPro" id="IPR003591">
    <property type="entry name" value="Leu-rich_rpt_typical-subtyp"/>
</dbReference>
<evidence type="ECO:0000256" key="5">
    <source>
        <dbReference type="ARBA" id="ARBA00022737"/>
    </source>
</evidence>
<keyword evidence="3 10" id="KW-0812">Transmembrane</keyword>
<sequence>MFSYVPNLRQLFIAYNTVSTRRYQAEEYEPCYTNVTDIFDSLPHLENLSIDSLPEMYLGLEFSKFRTLKSLVLYCVDVDRARNDCFIGLSNSTVKHLMLDTFSEVFEPFLPKGAFRHVIQLESLYINFFEIGNHRLMKALKPFNNGSLTSLILNNIALSRYRESPTVTFEDGLLRRNVTKHIANTCLSTLVLANNKLFAIEPGALTGPTWLRCLKRVDLSGNYMAISGWRIVIFELHNFQILEDVTLTSPPATYQDVHTTFVGGVYGVQTLSHYLSNILTNILTNMAASTNFEAEVIFSLVKPSEHYSTSHNMVGSNFSMSATDLSQARKTDRKVSAIVRGLWIRVPKSVKYLRFAYMTLRSYLTFNSDVRFVDAENLKEIYAIGIPQFLYSAGRIRGLENLRVVDVSGSMLSVREYFYDDFPSLEFVVLSHIYPVNYFEAVVSLKRLLQNLTRLTYLDISDNGLNALPPGTFSASLKLEILILAKNRFSSIPFDLAAIPRLKYLDMSENAILFLEEYEMAAIDERVRELSTFTLKLQGNGIFCMCSSIKFVVWLQLTLAKLENAGNYSCASQDDKMTSTDRFSDMKGLWRQCVGSLSLMVTLTLACLMALAFLLVYLMGRFKTCIRAYILRLVAPQFRSMTSDDYKTNVFIGYADDDYKFAINVLLRFLEDDLGVSTFLHHRDLGPGYTDQLFYEAIQNSWRVLLVITTTFLQRYPMADIVMKYASGSLTPVNQGRVFVLVEGSQVHNIPSYLHDVLDDTRIITVHDLDQSLTYEQKQSIIQCLKPSI</sequence>
<evidence type="ECO:0008006" key="13">
    <source>
        <dbReference type="Google" id="ProtNLM"/>
    </source>
</evidence>
<dbReference type="GO" id="GO:0005886">
    <property type="term" value="C:plasma membrane"/>
    <property type="evidence" value="ECO:0007669"/>
    <property type="project" value="TreeGrafter"/>
</dbReference>
<gene>
    <name evidence="11" type="ORF">GSLYS_00016082001</name>
</gene>
<organism evidence="11 12">
    <name type="scientific">Lymnaea stagnalis</name>
    <name type="common">Great pond snail</name>
    <name type="synonym">Helix stagnalis</name>
    <dbReference type="NCBI Taxonomy" id="6523"/>
    <lineage>
        <taxon>Eukaryota</taxon>
        <taxon>Metazoa</taxon>
        <taxon>Spiralia</taxon>
        <taxon>Lophotrochozoa</taxon>
        <taxon>Mollusca</taxon>
        <taxon>Gastropoda</taxon>
        <taxon>Heterobranchia</taxon>
        <taxon>Euthyneura</taxon>
        <taxon>Panpulmonata</taxon>
        <taxon>Hygrophila</taxon>
        <taxon>Lymnaeoidea</taxon>
        <taxon>Lymnaeidae</taxon>
        <taxon>Lymnaea</taxon>
    </lineage>
</organism>
<evidence type="ECO:0000256" key="7">
    <source>
        <dbReference type="ARBA" id="ARBA00023136"/>
    </source>
</evidence>
<keyword evidence="5" id="KW-0677">Repeat</keyword>
<feature type="transmembrane region" description="Helical" evidence="10">
    <location>
        <begin position="597"/>
        <end position="618"/>
    </location>
</feature>
<dbReference type="SMART" id="SM00369">
    <property type="entry name" value="LRR_TYP"/>
    <property type="match status" value="2"/>
</dbReference>
<keyword evidence="7 10" id="KW-0472">Membrane</keyword>
<protein>
    <recommendedName>
        <fullName evidence="13">TIR domain-containing protein</fullName>
    </recommendedName>
</protein>
<dbReference type="PANTHER" id="PTHR24365">
    <property type="entry name" value="TOLL-LIKE RECEPTOR"/>
    <property type="match status" value="1"/>
</dbReference>
<evidence type="ECO:0000256" key="1">
    <source>
        <dbReference type="ARBA" id="ARBA00004167"/>
    </source>
</evidence>
<dbReference type="SUPFAM" id="SSF52200">
    <property type="entry name" value="Toll/Interleukin receptor TIR domain"/>
    <property type="match status" value="1"/>
</dbReference>
<dbReference type="InterPro" id="IPR035897">
    <property type="entry name" value="Toll_tir_struct_dom_sf"/>
</dbReference>
<name>A0AAV2I784_LYMST</name>
<dbReference type="Pfam" id="PF13855">
    <property type="entry name" value="LRR_8"/>
    <property type="match status" value="1"/>
</dbReference>
<evidence type="ECO:0000256" key="2">
    <source>
        <dbReference type="ARBA" id="ARBA00022614"/>
    </source>
</evidence>
<keyword evidence="12" id="KW-1185">Reference proteome</keyword>
<evidence type="ECO:0000256" key="9">
    <source>
        <dbReference type="ARBA" id="ARBA00023180"/>
    </source>
</evidence>
<dbReference type="PANTHER" id="PTHR24365:SF541">
    <property type="entry name" value="PROTEIN TOLL-RELATED"/>
    <property type="match status" value="1"/>
</dbReference>
<dbReference type="Proteomes" id="UP001497497">
    <property type="component" value="Unassembled WGS sequence"/>
</dbReference>
<dbReference type="Gene3D" id="3.80.10.10">
    <property type="entry name" value="Ribonuclease Inhibitor"/>
    <property type="match status" value="2"/>
</dbReference>
<evidence type="ECO:0000256" key="4">
    <source>
        <dbReference type="ARBA" id="ARBA00022729"/>
    </source>
</evidence>
<keyword evidence="4" id="KW-0732">Signal</keyword>
<reference evidence="11 12" key="1">
    <citation type="submission" date="2024-04" db="EMBL/GenBank/DDBJ databases">
        <authorList>
            <consortium name="Genoscope - CEA"/>
            <person name="William W."/>
        </authorList>
    </citation>
    <scope>NUCLEOTIDE SEQUENCE [LARGE SCALE GENOMIC DNA]</scope>
</reference>
<comment type="caution">
    <text evidence="11">The sequence shown here is derived from an EMBL/GenBank/DDBJ whole genome shotgun (WGS) entry which is preliminary data.</text>
</comment>